<dbReference type="Proteomes" id="UP000199245">
    <property type="component" value="Unassembled WGS sequence"/>
</dbReference>
<dbReference type="AlphaFoldDB" id="A0A1G7JWU3"/>
<proteinExistence type="predicted"/>
<organism evidence="1 2">
    <name type="scientific">Bradyrhizobium brasilense</name>
    <dbReference type="NCBI Taxonomy" id="1419277"/>
    <lineage>
        <taxon>Bacteria</taxon>
        <taxon>Pseudomonadati</taxon>
        <taxon>Pseudomonadota</taxon>
        <taxon>Alphaproteobacteria</taxon>
        <taxon>Hyphomicrobiales</taxon>
        <taxon>Nitrobacteraceae</taxon>
        <taxon>Bradyrhizobium</taxon>
    </lineage>
</organism>
<sequence>MASGNRRPGGGCAAAPSLLLSTTFSNKRPPIDAEIDQNLTLLVEAKKPSSHGIRAKRIGSYGNTRHFGGAIAVIPLLAAKSISPARRNFCDGKTSVILVLA</sequence>
<dbReference type="EMBL" id="FMZW01000050">
    <property type="protein sequence ID" value="SDF29341.1"/>
    <property type="molecule type" value="Genomic_DNA"/>
</dbReference>
<name>A0A1G7JWU3_9BRAD</name>
<dbReference type="RefSeq" id="WP_143029754.1">
    <property type="nucleotide sequence ID" value="NZ_FMZW01000050.1"/>
</dbReference>
<reference evidence="1 2" key="1">
    <citation type="submission" date="2016-10" db="EMBL/GenBank/DDBJ databases">
        <authorList>
            <person name="de Groot N.N."/>
        </authorList>
    </citation>
    <scope>NUCLEOTIDE SEQUENCE [LARGE SCALE GENOMIC DNA]</scope>
    <source>
        <strain evidence="1 2">R5</strain>
    </source>
</reference>
<protein>
    <submittedName>
        <fullName evidence="1">Uncharacterized protein</fullName>
    </submittedName>
</protein>
<gene>
    <name evidence="1" type="ORF">SAMN05216337_105039</name>
</gene>
<evidence type="ECO:0000313" key="1">
    <source>
        <dbReference type="EMBL" id="SDF29341.1"/>
    </source>
</evidence>
<accession>A0A1G7JWU3</accession>
<evidence type="ECO:0000313" key="2">
    <source>
        <dbReference type="Proteomes" id="UP000199245"/>
    </source>
</evidence>